<feature type="transmembrane region" description="Helical" evidence="5">
    <location>
        <begin position="407"/>
        <end position="424"/>
    </location>
</feature>
<feature type="transmembrane region" description="Helical" evidence="5">
    <location>
        <begin position="130"/>
        <end position="150"/>
    </location>
</feature>
<feature type="domain" description="O-antigen ligase-related" evidence="6">
    <location>
        <begin position="208"/>
        <end position="370"/>
    </location>
</feature>
<proteinExistence type="predicted"/>
<protein>
    <submittedName>
        <fullName evidence="7">O-antigen ligase family protein</fullName>
    </submittedName>
</protein>
<keyword evidence="2 5" id="KW-0812">Transmembrane</keyword>
<evidence type="ECO:0000259" key="6">
    <source>
        <dbReference type="Pfam" id="PF04932"/>
    </source>
</evidence>
<evidence type="ECO:0000256" key="4">
    <source>
        <dbReference type="ARBA" id="ARBA00023136"/>
    </source>
</evidence>
<dbReference type="Proteomes" id="UP000484164">
    <property type="component" value="Unassembled WGS sequence"/>
</dbReference>
<keyword evidence="8" id="KW-1185">Reference proteome</keyword>
<sequence>MTNSFLHRIKSWRTNTKLRERSTEFVLSAFVVLLPFQWKFPPISLMIMLLGVVFLFFIDRDYLKNIRSNLYFKLILAYYAWVAIGLTYTDFPKEGGADLQVQISLLAWPLGLAALNVVNQKMIDRLTMLFVRAMGVSVVLCLMLATFAYLEDGNSSHFFYKNLSAWPLVPQHYMGMYVSFAIIILIFRWFFKRKSFRTIEHIELYILIALFLLTQGLLSVRNQFIAFPLAILPLLLTAKRKHLLTRRGILKGLGIGAVLLAVIAILPGTQRRIIETYHELRSINHVVDKKQTNHRIYLWKYASETIGENWLLGTGTGGGNAALRENLKDCDAKYWDGSNVYYLYQKEYNAHNVFLQAWMTHGIIGFLLIVAILFIPLVRATKRGDILTSGFIILATVSFLTESMLERQAGVMWFAVFYALLVVAQRNEVTLANKNTPANLSK</sequence>
<dbReference type="PANTHER" id="PTHR37422:SF17">
    <property type="entry name" value="O-ANTIGEN LIGASE"/>
    <property type="match status" value="1"/>
</dbReference>
<feature type="transmembrane region" description="Helical" evidence="5">
    <location>
        <begin position="358"/>
        <end position="378"/>
    </location>
</feature>
<comment type="subcellular location">
    <subcellularLocation>
        <location evidence="1">Membrane</location>
        <topology evidence="1">Multi-pass membrane protein</topology>
    </subcellularLocation>
</comment>
<dbReference type="PANTHER" id="PTHR37422">
    <property type="entry name" value="TEICHURONIC ACID BIOSYNTHESIS PROTEIN TUAE"/>
    <property type="match status" value="1"/>
</dbReference>
<dbReference type="AlphaFoldDB" id="A0A6L3ZGQ3"/>
<accession>A0A6L3ZGQ3</accession>
<dbReference type="InterPro" id="IPR007016">
    <property type="entry name" value="O-antigen_ligase-rel_domated"/>
</dbReference>
<evidence type="ECO:0000313" key="7">
    <source>
        <dbReference type="EMBL" id="KAB2816129.1"/>
    </source>
</evidence>
<dbReference type="InterPro" id="IPR051533">
    <property type="entry name" value="WaaL-like"/>
</dbReference>
<feature type="transmembrane region" description="Helical" evidence="5">
    <location>
        <begin position="43"/>
        <end position="58"/>
    </location>
</feature>
<comment type="caution">
    <text evidence="7">The sequence shown here is derived from an EMBL/GenBank/DDBJ whole genome shotgun (WGS) entry which is preliminary data.</text>
</comment>
<keyword evidence="3 5" id="KW-1133">Transmembrane helix</keyword>
<evidence type="ECO:0000256" key="3">
    <source>
        <dbReference type="ARBA" id="ARBA00022989"/>
    </source>
</evidence>
<evidence type="ECO:0000313" key="8">
    <source>
        <dbReference type="Proteomes" id="UP000484164"/>
    </source>
</evidence>
<dbReference type="OrthoDB" id="1631746at2"/>
<feature type="transmembrane region" description="Helical" evidence="5">
    <location>
        <begin position="252"/>
        <end position="269"/>
    </location>
</feature>
<evidence type="ECO:0000256" key="2">
    <source>
        <dbReference type="ARBA" id="ARBA00022692"/>
    </source>
</evidence>
<name>A0A6L3ZGQ3_9FLAO</name>
<evidence type="ECO:0000256" key="5">
    <source>
        <dbReference type="SAM" id="Phobius"/>
    </source>
</evidence>
<dbReference type="GO" id="GO:0016020">
    <property type="term" value="C:membrane"/>
    <property type="evidence" value="ECO:0007669"/>
    <property type="project" value="UniProtKB-SubCell"/>
</dbReference>
<dbReference type="EMBL" id="WBVQ01000002">
    <property type="protein sequence ID" value="KAB2816129.1"/>
    <property type="molecule type" value="Genomic_DNA"/>
</dbReference>
<feature type="transmembrane region" description="Helical" evidence="5">
    <location>
        <begin position="385"/>
        <end position="401"/>
    </location>
</feature>
<feature type="transmembrane region" description="Helical" evidence="5">
    <location>
        <begin position="70"/>
        <end position="89"/>
    </location>
</feature>
<gene>
    <name evidence="7" type="ORF">F8C82_10600</name>
</gene>
<evidence type="ECO:0000256" key="1">
    <source>
        <dbReference type="ARBA" id="ARBA00004141"/>
    </source>
</evidence>
<organism evidence="7 8">
    <name type="scientific">Phaeocystidibacter marisrubri</name>
    <dbReference type="NCBI Taxonomy" id="1577780"/>
    <lineage>
        <taxon>Bacteria</taxon>
        <taxon>Pseudomonadati</taxon>
        <taxon>Bacteroidota</taxon>
        <taxon>Flavobacteriia</taxon>
        <taxon>Flavobacteriales</taxon>
        <taxon>Phaeocystidibacteraceae</taxon>
        <taxon>Phaeocystidibacter</taxon>
    </lineage>
</organism>
<dbReference type="GO" id="GO:0016874">
    <property type="term" value="F:ligase activity"/>
    <property type="evidence" value="ECO:0007669"/>
    <property type="project" value="UniProtKB-KW"/>
</dbReference>
<reference evidence="7 8" key="1">
    <citation type="submission" date="2019-10" db="EMBL/GenBank/DDBJ databases">
        <title>Genome sequence of Phaeocystidibacter marisrubri JCM30614 (type strain).</title>
        <authorList>
            <person name="Bowman J.P."/>
        </authorList>
    </citation>
    <scope>NUCLEOTIDE SEQUENCE [LARGE SCALE GENOMIC DNA]</scope>
    <source>
        <strain evidence="7 8">JCM 30614</strain>
    </source>
</reference>
<keyword evidence="4 5" id="KW-0472">Membrane</keyword>
<feature type="transmembrane region" description="Helical" evidence="5">
    <location>
        <begin position="101"/>
        <end position="118"/>
    </location>
</feature>
<feature type="transmembrane region" description="Helical" evidence="5">
    <location>
        <begin position="170"/>
        <end position="190"/>
    </location>
</feature>
<keyword evidence="7" id="KW-0436">Ligase</keyword>
<dbReference type="Pfam" id="PF04932">
    <property type="entry name" value="Wzy_C"/>
    <property type="match status" value="1"/>
</dbReference>